<keyword evidence="6 14" id="KW-1003">Cell membrane</keyword>
<dbReference type="InterPro" id="IPR036794">
    <property type="entry name" value="ATP_F1_dsu/esu_C_sf"/>
</dbReference>
<dbReference type="NCBIfam" id="NF001846">
    <property type="entry name" value="PRK00571.1-3"/>
    <property type="match status" value="1"/>
</dbReference>
<evidence type="ECO:0000256" key="15">
    <source>
        <dbReference type="RuleBase" id="RU003656"/>
    </source>
</evidence>
<protein>
    <recommendedName>
        <fullName evidence="4 14">ATP synthase epsilon chain</fullName>
    </recommendedName>
    <alternativeName>
        <fullName evidence="13 14">ATP synthase F1 sector epsilon subunit</fullName>
    </alternativeName>
    <alternativeName>
        <fullName evidence="12 14">F-ATPase epsilon subunit</fullName>
    </alternativeName>
</protein>
<name>A0A4S4C9L5_9BACL</name>
<dbReference type="CDD" id="cd12152">
    <property type="entry name" value="F1-ATPase_delta"/>
    <property type="match status" value="1"/>
</dbReference>
<evidence type="ECO:0000256" key="14">
    <source>
        <dbReference type="HAMAP-Rule" id="MF_00530"/>
    </source>
</evidence>
<evidence type="ECO:0000256" key="8">
    <source>
        <dbReference type="ARBA" id="ARBA00023065"/>
    </source>
</evidence>
<dbReference type="GO" id="GO:0005524">
    <property type="term" value="F:ATP binding"/>
    <property type="evidence" value="ECO:0007669"/>
    <property type="project" value="UniProtKB-UniRule"/>
</dbReference>
<reference evidence="18 19" key="1">
    <citation type="submission" date="2019-04" db="EMBL/GenBank/DDBJ databases">
        <title>Cohnella sp. nov. isolated from preserved vegetables.</title>
        <authorList>
            <person name="Lin S.-Y."/>
            <person name="Hung M.-H."/>
            <person name="Young C.-C."/>
        </authorList>
    </citation>
    <scope>NUCLEOTIDE SEQUENCE [LARGE SCALE GENOMIC DNA]</scope>
    <source>
        <strain evidence="18 19">CC-MHH1044</strain>
    </source>
</reference>
<dbReference type="GO" id="GO:0005886">
    <property type="term" value="C:plasma membrane"/>
    <property type="evidence" value="ECO:0007669"/>
    <property type="project" value="UniProtKB-SubCell"/>
</dbReference>
<keyword evidence="19" id="KW-1185">Reference proteome</keyword>
<dbReference type="InterPro" id="IPR036771">
    <property type="entry name" value="ATPsynth_dsu/esu_N"/>
</dbReference>
<dbReference type="Pfam" id="PF00401">
    <property type="entry name" value="ATP-synt_DE"/>
    <property type="match status" value="1"/>
</dbReference>
<dbReference type="Gene3D" id="2.60.15.10">
    <property type="entry name" value="F0F1 ATP synthase delta/epsilon subunit, N-terminal"/>
    <property type="match status" value="1"/>
</dbReference>
<evidence type="ECO:0000313" key="18">
    <source>
        <dbReference type="EMBL" id="THF84046.1"/>
    </source>
</evidence>
<dbReference type="Pfam" id="PF02823">
    <property type="entry name" value="ATP-synt_DE_N"/>
    <property type="match status" value="1"/>
</dbReference>
<dbReference type="Gene3D" id="1.20.5.440">
    <property type="entry name" value="ATP synthase delta/epsilon subunit, C-terminal domain"/>
    <property type="match status" value="1"/>
</dbReference>
<comment type="caution">
    <text evidence="18">The sequence shown here is derived from an EMBL/GenBank/DDBJ whole genome shotgun (WGS) entry which is preliminary data.</text>
</comment>
<dbReference type="HAMAP" id="MF_00530">
    <property type="entry name" value="ATP_synth_epsil_bac"/>
    <property type="match status" value="1"/>
</dbReference>
<dbReference type="FunFam" id="1.20.5.440:FF:000001">
    <property type="entry name" value="ATP synthase epsilon chain"/>
    <property type="match status" value="1"/>
</dbReference>
<evidence type="ECO:0000259" key="16">
    <source>
        <dbReference type="Pfam" id="PF00401"/>
    </source>
</evidence>
<dbReference type="EMBL" id="SSOB01000002">
    <property type="protein sequence ID" value="THF84046.1"/>
    <property type="molecule type" value="Genomic_DNA"/>
</dbReference>
<dbReference type="OrthoDB" id="9804110at2"/>
<dbReference type="AlphaFoldDB" id="A0A4S4C9L5"/>
<dbReference type="GO" id="GO:0046933">
    <property type="term" value="F:proton-transporting ATP synthase activity, rotational mechanism"/>
    <property type="evidence" value="ECO:0007669"/>
    <property type="project" value="UniProtKB-UniRule"/>
</dbReference>
<evidence type="ECO:0000256" key="4">
    <source>
        <dbReference type="ARBA" id="ARBA00014480"/>
    </source>
</evidence>
<dbReference type="InterPro" id="IPR020546">
    <property type="entry name" value="ATP_synth_F1_dsu/esu_N"/>
</dbReference>
<evidence type="ECO:0000256" key="6">
    <source>
        <dbReference type="ARBA" id="ARBA00022475"/>
    </source>
</evidence>
<feature type="domain" description="ATP synthase F1 complex delta/epsilon subunit N-terminal" evidence="17">
    <location>
        <begin position="4"/>
        <end position="82"/>
    </location>
</feature>
<accession>A0A4S4C9L5</accession>
<dbReference type="NCBIfam" id="NF009980">
    <property type="entry name" value="PRK13446.1"/>
    <property type="match status" value="1"/>
</dbReference>
<evidence type="ECO:0000256" key="10">
    <source>
        <dbReference type="ARBA" id="ARBA00023196"/>
    </source>
</evidence>
<dbReference type="SUPFAM" id="SSF51344">
    <property type="entry name" value="Epsilon subunit of F1F0-ATP synthase N-terminal domain"/>
    <property type="match status" value="1"/>
</dbReference>
<evidence type="ECO:0000256" key="2">
    <source>
        <dbReference type="ARBA" id="ARBA00004202"/>
    </source>
</evidence>
<evidence type="ECO:0000256" key="1">
    <source>
        <dbReference type="ARBA" id="ARBA00003543"/>
    </source>
</evidence>
<evidence type="ECO:0000256" key="5">
    <source>
        <dbReference type="ARBA" id="ARBA00022448"/>
    </source>
</evidence>
<organism evidence="18 19">
    <name type="scientific">Cohnella fermenti</name>
    <dbReference type="NCBI Taxonomy" id="2565925"/>
    <lineage>
        <taxon>Bacteria</taxon>
        <taxon>Bacillati</taxon>
        <taxon>Bacillota</taxon>
        <taxon>Bacilli</taxon>
        <taxon>Bacillales</taxon>
        <taxon>Paenibacillaceae</taxon>
        <taxon>Cohnella</taxon>
    </lineage>
</organism>
<keyword evidence="7 14" id="KW-0375">Hydrogen ion transport</keyword>
<comment type="subcellular location">
    <subcellularLocation>
        <location evidence="2 14">Cell membrane</location>
        <topology evidence="2 14">Peripheral membrane protein</topology>
    </subcellularLocation>
</comment>
<dbReference type="FunFam" id="2.60.15.10:FF:000001">
    <property type="entry name" value="ATP synthase epsilon chain"/>
    <property type="match status" value="1"/>
</dbReference>
<evidence type="ECO:0000256" key="12">
    <source>
        <dbReference type="ARBA" id="ARBA00030215"/>
    </source>
</evidence>
<keyword evidence="5 14" id="KW-0813">Transport</keyword>
<dbReference type="PANTHER" id="PTHR13822">
    <property type="entry name" value="ATP SYNTHASE DELTA/EPSILON CHAIN"/>
    <property type="match status" value="1"/>
</dbReference>
<dbReference type="InterPro" id="IPR001469">
    <property type="entry name" value="ATP_synth_F1_dsu/esu"/>
</dbReference>
<keyword evidence="9 14" id="KW-0472">Membrane</keyword>
<evidence type="ECO:0000256" key="3">
    <source>
        <dbReference type="ARBA" id="ARBA00005712"/>
    </source>
</evidence>
<comment type="similarity">
    <text evidence="3 14 15">Belongs to the ATPase epsilon chain family.</text>
</comment>
<evidence type="ECO:0000256" key="13">
    <source>
        <dbReference type="ARBA" id="ARBA00031795"/>
    </source>
</evidence>
<sequence length="132" mass="14616">MSTLRLEIVTPERIVYEEDVNMVVAHGVAGQLGILPHHVPLITPLKIAALKVKKGNSEELIAVHGGFMEVRKDKVVVLAEAAEQVSDIDVSRANLAKERAEQRLAGKDDHYDHKRAEMALQRAVTRIQTHGK</sequence>
<evidence type="ECO:0000259" key="17">
    <source>
        <dbReference type="Pfam" id="PF02823"/>
    </source>
</evidence>
<proteinExistence type="inferred from homology"/>
<keyword evidence="8 14" id="KW-0406">Ion transport</keyword>
<evidence type="ECO:0000256" key="11">
    <source>
        <dbReference type="ARBA" id="ARBA00023310"/>
    </source>
</evidence>
<keyword evidence="11 14" id="KW-0066">ATP synthesis</keyword>
<comment type="subunit">
    <text evidence="14 15">F-type ATPases have 2 components, CF(1) - the catalytic core - and CF(0) - the membrane proton channel. CF(1) has five subunits: alpha(3), beta(3), gamma(1), delta(1), epsilon(1). CF(0) has three main subunits: a, b and c.</text>
</comment>
<dbReference type="PANTHER" id="PTHR13822:SF10">
    <property type="entry name" value="ATP SYNTHASE EPSILON CHAIN, CHLOROPLASTIC"/>
    <property type="match status" value="1"/>
</dbReference>
<evidence type="ECO:0000313" key="19">
    <source>
        <dbReference type="Proteomes" id="UP000310636"/>
    </source>
</evidence>
<keyword evidence="10 14" id="KW-0139">CF(1)</keyword>
<dbReference type="RefSeq" id="WP_136368049.1">
    <property type="nucleotide sequence ID" value="NZ_SSOB01000002.1"/>
</dbReference>
<dbReference type="InterPro" id="IPR020547">
    <property type="entry name" value="ATP_synth_F1_esu_C"/>
</dbReference>
<dbReference type="Proteomes" id="UP000310636">
    <property type="component" value="Unassembled WGS sequence"/>
</dbReference>
<gene>
    <name evidence="14" type="primary">atpC</name>
    <name evidence="18" type="ORF">E6C55_01690</name>
</gene>
<dbReference type="GO" id="GO:0045259">
    <property type="term" value="C:proton-transporting ATP synthase complex"/>
    <property type="evidence" value="ECO:0007669"/>
    <property type="project" value="UniProtKB-KW"/>
</dbReference>
<dbReference type="NCBIfam" id="TIGR01216">
    <property type="entry name" value="ATP_synt_epsi"/>
    <property type="match status" value="1"/>
</dbReference>
<feature type="domain" description="ATP synthase epsilon subunit C-terminal" evidence="16">
    <location>
        <begin position="87"/>
        <end position="129"/>
    </location>
</feature>
<dbReference type="SUPFAM" id="SSF46604">
    <property type="entry name" value="Epsilon subunit of F1F0-ATP synthase C-terminal domain"/>
    <property type="match status" value="1"/>
</dbReference>
<evidence type="ECO:0000256" key="7">
    <source>
        <dbReference type="ARBA" id="ARBA00022781"/>
    </source>
</evidence>
<evidence type="ECO:0000256" key="9">
    <source>
        <dbReference type="ARBA" id="ARBA00023136"/>
    </source>
</evidence>
<comment type="function">
    <text evidence="1 14">Produces ATP from ADP in the presence of a proton gradient across the membrane.</text>
</comment>